<evidence type="ECO:0000256" key="3">
    <source>
        <dbReference type="ARBA" id="ARBA00022475"/>
    </source>
</evidence>
<evidence type="ECO:0000313" key="9">
    <source>
        <dbReference type="EMBL" id="GHO45063.1"/>
    </source>
</evidence>
<accession>A0A8J3I2Y6</accession>
<dbReference type="InterPro" id="IPR035906">
    <property type="entry name" value="MetI-like_sf"/>
</dbReference>
<dbReference type="GO" id="GO:0005886">
    <property type="term" value="C:plasma membrane"/>
    <property type="evidence" value="ECO:0007669"/>
    <property type="project" value="UniProtKB-SubCell"/>
</dbReference>
<feature type="transmembrane region" description="Helical" evidence="7">
    <location>
        <begin position="242"/>
        <end position="267"/>
    </location>
</feature>
<keyword evidence="10" id="KW-1185">Reference proteome</keyword>
<dbReference type="CDD" id="cd06261">
    <property type="entry name" value="TM_PBP2"/>
    <property type="match status" value="1"/>
</dbReference>
<evidence type="ECO:0000313" key="10">
    <source>
        <dbReference type="Proteomes" id="UP000612362"/>
    </source>
</evidence>
<keyword evidence="3" id="KW-1003">Cell membrane</keyword>
<dbReference type="Pfam" id="PF00528">
    <property type="entry name" value="BPD_transp_1"/>
    <property type="match status" value="1"/>
</dbReference>
<keyword evidence="5 7" id="KW-1133">Transmembrane helix</keyword>
<evidence type="ECO:0000256" key="1">
    <source>
        <dbReference type="ARBA" id="ARBA00004651"/>
    </source>
</evidence>
<dbReference type="EMBL" id="BNJF01000001">
    <property type="protein sequence ID" value="GHO45063.1"/>
    <property type="molecule type" value="Genomic_DNA"/>
</dbReference>
<feature type="transmembrane region" description="Helical" evidence="7">
    <location>
        <begin position="101"/>
        <end position="122"/>
    </location>
</feature>
<sequence length="320" mass="35714">MGRYLVRRLLQAIPLLFLLSIFMFTLIHLLPGGPEEVLYNPNLDQAGREALRASLGLDDPVPIQYLKWVGSALHGDFGYSFFTNQPVASIIRDRFPPTLELFFVALILALILAIVLGTLTATRQGRITDYVVTTLAYVGISMPIFLLGLLLQEIFSRWLNLLPPSGNATVGYTYDFFNGLLDHALHLFMPMLVLAITFTARWSRYMRSSMLEVTRQDYVRTARAKGLAPIPLLRRHALRNAIIPLVTVVAIDFGSVAGGAAITEGVFAWPGMGKLFLDSAEHRDYPVLLAILMLSAVFVILFNLLADVLYAVMDPRIRYT</sequence>
<evidence type="ECO:0000256" key="6">
    <source>
        <dbReference type="ARBA" id="ARBA00023136"/>
    </source>
</evidence>
<dbReference type="PANTHER" id="PTHR43163:SF6">
    <property type="entry name" value="DIPEPTIDE TRANSPORT SYSTEM PERMEASE PROTEIN DPPB-RELATED"/>
    <property type="match status" value="1"/>
</dbReference>
<dbReference type="GO" id="GO:0055085">
    <property type="term" value="P:transmembrane transport"/>
    <property type="evidence" value="ECO:0007669"/>
    <property type="project" value="InterPro"/>
</dbReference>
<comment type="caution">
    <text evidence="9">The sequence shown here is derived from an EMBL/GenBank/DDBJ whole genome shotgun (WGS) entry which is preliminary data.</text>
</comment>
<dbReference type="PANTHER" id="PTHR43163">
    <property type="entry name" value="DIPEPTIDE TRANSPORT SYSTEM PERMEASE PROTEIN DPPB-RELATED"/>
    <property type="match status" value="1"/>
</dbReference>
<dbReference type="AlphaFoldDB" id="A0A8J3I2Y6"/>
<keyword evidence="2 7" id="KW-0813">Transport</keyword>
<dbReference type="Proteomes" id="UP000612362">
    <property type="component" value="Unassembled WGS sequence"/>
</dbReference>
<protein>
    <submittedName>
        <fullName evidence="9">Peptide ABC transporter permease</fullName>
    </submittedName>
</protein>
<keyword evidence="4 7" id="KW-0812">Transmembrane</keyword>
<feature type="transmembrane region" description="Helical" evidence="7">
    <location>
        <begin position="134"/>
        <end position="155"/>
    </location>
</feature>
<evidence type="ECO:0000256" key="4">
    <source>
        <dbReference type="ARBA" id="ARBA00022692"/>
    </source>
</evidence>
<feature type="domain" description="ABC transmembrane type-1" evidence="8">
    <location>
        <begin position="95"/>
        <end position="306"/>
    </location>
</feature>
<dbReference type="InterPro" id="IPR045621">
    <property type="entry name" value="BPD_transp_1_N"/>
</dbReference>
<feature type="transmembrane region" description="Helical" evidence="7">
    <location>
        <begin position="12"/>
        <end position="30"/>
    </location>
</feature>
<gene>
    <name evidence="9" type="ORF">KSX_32260</name>
</gene>
<name>A0A8J3I2Y6_9CHLR</name>
<dbReference type="RefSeq" id="WP_220194417.1">
    <property type="nucleotide sequence ID" value="NZ_BNJF01000001.1"/>
</dbReference>
<dbReference type="Gene3D" id="1.10.3720.10">
    <property type="entry name" value="MetI-like"/>
    <property type="match status" value="1"/>
</dbReference>
<dbReference type="Pfam" id="PF19300">
    <property type="entry name" value="BPD_transp_1_N"/>
    <property type="match status" value="1"/>
</dbReference>
<dbReference type="InterPro" id="IPR000515">
    <property type="entry name" value="MetI-like"/>
</dbReference>
<evidence type="ECO:0000256" key="2">
    <source>
        <dbReference type="ARBA" id="ARBA00022448"/>
    </source>
</evidence>
<dbReference type="PROSITE" id="PS50928">
    <property type="entry name" value="ABC_TM1"/>
    <property type="match status" value="1"/>
</dbReference>
<keyword evidence="6 7" id="KW-0472">Membrane</keyword>
<organism evidence="9 10">
    <name type="scientific">Ktedonospora formicarum</name>
    <dbReference type="NCBI Taxonomy" id="2778364"/>
    <lineage>
        <taxon>Bacteria</taxon>
        <taxon>Bacillati</taxon>
        <taxon>Chloroflexota</taxon>
        <taxon>Ktedonobacteria</taxon>
        <taxon>Ktedonobacterales</taxon>
        <taxon>Ktedonobacteraceae</taxon>
        <taxon>Ktedonospora</taxon>
    </lineage>
</organism>
<comment type="similarity">
    <text evidence="7">Belongs to the binding-protein-dependent transport system permease family.</text>
</comment>
<comment type="subcellular location">
    <subcellularLocation>
        <location evidence="1 7">Cell membrane</location>
        <topology evidence="1 7">Multi-pass membrane protein</topology>
    </subcellularLocation>
</comment>
<evidence type="ECO:0000256" key="7">
    <source>
        <dbReference type="RuleBase" id="RU363032"/>
    </source>
</evidence>
<dbReference type="SUPFAM" id="SSF161098">
    <property type="entry name" value="MetI-like"/>
    <property type="match status" value="1"/>
</dbReference>
<evidence type="ECO:0000256" key="5">
    <source>
        <dbReference type="ARBA" id="ARBA00022989"/>
    </source>
</evidence>
<feature type="transmembrane region" description="Helical" evidence="7">
    <location>
        <begin position="287"/>
        <end position="312"/>
    </location>
</feature>
<feature type="transmembrane region" description="Helical" evidence="7">
    <location>
        <begin position="184"/>
        <end position="202"/>
    </location>
</feature>
<proteinExistence type="inferred from homology"/>
<evidence type="ECO:0000259" key="8">
    <source>
        <dbReference type="PROSITE" id="PS50928"/>
    </source>
</evidence>
<reference evidence="9" key="1">
    <citation type="submission" date="2020-10" db="EMBL/GenBank/DDBJ databases">
        <title>Taxonomic study of unclassified bacteria belonging to the class Ktedonobacteria.</title>
        <authorList>
            <person name="Yabe S."/>
            <person name="Wang C.M."/>
            <person name="Zheng Y."/>
            <person name="Sakai Y."/>
            <person name="Cavaletti L."/>
            <person name="Monciardini P."/>
            <person name="Donadio S."/>
        </authorList>
    </citation>
    <scope>NUCLEOTIDE SEQUENCE</scope>
    <source>
        <strain evidence="9">SOSP1-1</strain>
    </source>
</reference>